<dbReference type="Gene3D" id="3.40.50.2300">
    <property type="match status" value="1"/>
</dbReference>
<sequence>MKFGNGEDFNPRNGRWNFNNKPTKIEKWAVANFSARCDVRGLVRDIIRIGNMKGIMIDPPFDVFEENPQFRRAPPMVRVEKMFEDIQSKLPGAPQFLLCLLPDRKNCDIYG</sequence>
<reference evidence="1 2" key="1">
    <citation type="journal article" date="2018" name="Front. Plant Sci.">
        <title>Red Clover (Trifolium pratense) and Zigzag Clover (T. medium) - A Picture of Genomic Similarities and Differences.</title>
        <authorList>
            <person name="Dluhosova J."/>
            <person name="Istvanek J."/>
            <person name="Nedelnik J."/>
            <person name="Repkova J."/>
        </authorList>
    </citation>
    <scope>NUCLEOTIDE SEQUENCE [LARGE SCALE GENOMIC DNA]</scope>
    <source>
        <strain evidence="2">cv. 10/8</strain>
        <tissue evidence="1">Leaf</tissue>
    </source>
</reference>
<keyword evidence="2" id="KW-1185">Reference proteome</keyword>
<evidence type="ECO:0000313" key="2">
    <source>
        <dbReference type="Proteomes" id="UP000265520"/>
    </source>
</evidence>
<comment type="caution">
    <text evidence="1">The sequence shown here is derived from an EMBL/GenBank/DDBJ whole genome shotgun (WGS) entry which is preliminary data.</text>
</comment>
<organism evidence="1 2">
    <name type="scientific">Trifolium medium</name>
    <dbReference type="NCBI Taxonomy" id="97028"/>
    <lineage>
        <taxon>Eukaryota</taxon>
        <taxon>Viridiplantae</taxon>
        <taxon>Streptophyta</taxon>
        <taxon>Embryophyta</taxon>
        <taxon>Tracheophyta</taxon>
        <taxon>Spermatophyta</taxon>
        <taxon>Magnoliopsida</taxon>
        <taxon>eudicotyledons</taxon>
        <taxon>Gunneridae</taxon>
        <taxon>Pentapetalae</taxon>
        <taxon>rosids</taxon>
        <taxon>fabids</taxon>
        <taxon>Fabales</taxon>
        <taxon>Fabaceae</taxon>
        <taxon>Papilionoideae</taxon>
        <taxon>50 kb inversion clade</taxon>
        <taxon>NPAAA clade</taxon>
        <taxon>Hologalegina</taxon>
        <taxon>IRL clade</taxon>
        <taxon>Trifolieae</taxon>
        <taxon>Trifolium</taxon>
    </lineage>
</organism>
<dbReference type="Proteomes" id="UP000265520">
    <property type="component" value="Unassembled WGS sequence"/>
</dbReference>
<accession>A0A392Q3Z4</accession>
<dbReference type="EMBL" id="LXQA010111998">
    <property type="protein sequence ID" value="MCI18828.1"/>
    <property type="molecule type" value="Genomic_DNA"/>
</dbReference>
<protein>
    <submittedName>
        <fullName evidence="1">Protein argonaute 4-like</fullName>
    </submittedName>
</protein>
<evidence type="ECO:0000313" key="1">
    <source>
        <dbReference type="EMBL" id="MCI18828.1"/>
    </source>
</evidence>
<dbReference type="PANTHER" id="PTHR22891">
    <property type="entry name" value="EUKARYOTIC TRANSLATION INITIATION FACTOR 2C"/>
    <property type="match status" value="1"/>
</dbReference>
<dbReference type="AlphaFoldDB" id="A0A392Q3Z4"/>
<proteinExistence type="predicted"/>
<name>A0A392Q3Z4_9FABA</name>